<dbReference type="Proteomes" id="UP000199150">
    <property type="component" value="Unassembled WGS sequence"/>
</dbReference>
<feature type="transmembrane region" description="Helical" evidence="1">
    <location>
        <begin position="29"/>
        <end position="51"/>
    </location>
</feature>
<feature type="transmembrane region" description="Helical" evidence="1">
    <location>
        <begin position="177"/>
        <end position="194"/>
    </location>
</feature>
<evidence type="ECO:0000256" key="1">
    <source>
        <dbReference type="SAM" id="Phobius"/>
    </source>
</evidence>
<feature type="transmembrane region" description="Helical" evidence="1">
    <location>
        <begin position="153"/>
        <end position="171"/>
    </location>
</feature>
<accession>A0A1G4SU17</accession>
<feature type="transmembrane region" description="Helical" evidence="1">
    <location>
        <begin position="123"/>
        <end position="141"/>
    </location>
</feature>
<organism evidence="2 3">
    <name type="scientific">Asticcacaulis taihuensis</name>
    <dbReference type="NCBI Taxonomy" id="260084"/>
    <lineage>
        <taxon>Bacteria</taxon>
        <taxon>Pseudomonadati</taxon>
        <taxon>Pseudomonadota</taxon>
        <taxon>Alphaproteobacteria</taxon>
        <taxon>Caulobacterales</taxon>
        <taxon>Caulobacteraceae</taxon>
        <taxon>Asticcacaulis</taxon>
    </lineage>
</organism>
<proteinExistence type="predicted"/>
<name>A0A1G4SU17_9CAUL</name>
<dbReference type="AlphaFoldDB" id="A0A1G4SU17"/>
<dbReference type="STRING" id="260084.SAMN02927928_2937"/>
<protein>
    <submittedName>
        <fullName evidence="2">Uncharacterized protein</fullName>
    </submittedName>
</protein>
<dbReference type="EMBL" id="FMTS01000005">
    <property type="protein sequence ID" value="SCW72447.1"/>
    <property type="molecule type" value="Genomic_DNA"/>
</dbReference>
<evidence type="ECO:0000313" key="2">
    <source>
        <dbReference type="EMBL" id="SCW72447.1"/>
    </source>
</evidence>
<reference evidence="3" key="1">
    <citation type="submission" date="2016-10" db="EMBL/GenBank/DDBJ databases">
        <authorList>
            <person name="Varghese N."/>
            <person name="Submissions S."/>
        </authorList>
    </citation>
    <scope>NUCLEOTIDE SEQUENCE [LARGE SCALE GENOMIC DNA]</scope>
    <source>
        <strain evidence="3">CGMCC 1.3431</strain>
    </source>
</reference>
<gene>
    <name evidence="2" type="ORF">SAMN02927928_2937</name>
</gene>
<feature type="transmembrane region" description="Helical" evidence="1">
    <location>
        <begin position="98"/>
        <end position="117"/>
    </location>
</feature>
<sequence length="199" mass="21117">MSNLQSDIDYMKSLAEAGGKGPLRNGATLFWAGLLYGLAAIGQYAMIVGWLPKSGAVSAFIWFGASIIFGIIATVFCFDRLRIKGSVSNRATASAWSAVGLGIVAFLISVAVIANIYQNFEPLSYLIAPVILLFYGMGWWVSAQMSGLGWLKLISLGSFVAAPAVSCLAGQPVQMLAYAGCLFLFAMVPGLVLMRAEKA</sequence>
<dbReference type="OrthoDB" id="7618329at2"/>
<feature type="transmembrane region" description="Helical" evidence="1">
    <location>
        <begin position="57"/>
        <end position="78"/>
    </location>
</feature>
<keyword evidence="3" id="KW-1185">Reference proteome</keyword>
<keyword evidence="1" id="KW-1133">Transmembrane helix</keyword>
<keyword evidence="1" id="KW-0812">Transmembrane</keyword>
<keyword evidence="1" id="KW-0472">Membrane</keyword>
<evidence type="ECO:0000313" key="3">
    <source>
        <dbReference type="Proteomes" id="UP000199150"/>
    </source>
</evidence>
<dbReference type="RefSeq" id="WP_090649539.1">
    <property type="nucleotide sequence ID" value="NZ_CBCRYE010000003.1"/>
</dbReference>